<dbReference type="OrthoDB" id="9880600at2759"/>
<keyword evidence="3 6" id="KW-1133">Transmembrane helix</keyword>
<evidence type="ECO:0000313" key="8">
    <source>
        <dbReference type="EMBL" id="CAB0004578.1"/>
    </source>
</evidence>
<organism evidence="8 9">
    <name type="scientific">Nesidiocoris tenuis</name>
    <dbReference type="NCBI Taxonomy" id="355587"/>
    <lineage>
        <taxon>Eukaryota</taxon>
        <taxon>Metazoa</taxon>
        <taxon>Ecdysozoa</taxon>
        <taxon>Arthropoda</taxon>
        <taxon>Hexapoda</taxon>
        <taxon>Insecta</taxon>
        <taxon>Pterygota</taxon>
        <taxon>Neoptera</taxon>
        <taxon>Paraneoptera</taxon>
        <taxon>Hemiptera</taxon>
        <taxon>Heteroptera</taxon>
        <taxon>Panheteroptera</taxon>
        <taxon>Cimicomorpha</taxon>
        <taxon>Miridae</taxon>
        <taxon>Dicyphina</taxon>
        <taxon>Nesidiocoris</taxon>
    </lineage>
</organism>
<gene>
    <name evidence="8" type="ORF">NTEN_LOCUS10055</name>
</gene>
<dbReference type="GO" id="GO:0004930">
    <property type="term" value="F:G protein-coupled receptor activity"/>
    <property type="evidence" value="ECO:0007669"/>
    <property type="project" value="InterPro"/>
</dbReference>
<reference evidence="8 9" key="1">
    <citation type="submission" date="2020-02" db="EMBL/GenBank/DDBJ databases">
        <authorList>
            <person name="Ferguson B K."/>
        </authorList>
    </citation>
    <scope>NUCLEOTIDE SEQUENCE [LARGE SCALE GENOMIC DNA]</scope>
</reference>
<feature type="transmembrane region" description="Helical" evidence="6">
    <location>
        <begin position="390"/>
        <end position="415"/>
    </location>
</feature>
<feature type="transmembrane region" description="Helical" evidence="6">
    <location>
        <begin position="318"/>
        <end position="337"/>
    </location>
</feature>
<evidence type="ECO:0000259" key="7">
    <source>
        <dbReference type="PROSITE" id="PS50259"/>
    </source>
</evidence>
<evidence type="ECO:0000256" key="5">
    <source>
        <dbReference type="ARBA" id="ARBA00023180"/>
    </source>
</evidence>
<feature type="domain" description="G-protein coupled receptors family 3 profile" evidence="7">
    <location>
        <begin position="251"/>
        <end position="462"/>
    </location>
</feature>
<comment type="subcellular location">
    <subcellularLocation>
        <location evidence="1">Membrane</location>
        <topology evidence="1">Multi-pass membrane protein</topology>
    </subcellularLocation>
</comment>
<sequence>MFLPLHANILRTSVTEKDPRCGFKATPNCTQCTLCARPHRRLRRPRISTRRVVGAAGGNGVPGKETKGNFIYFSHLPLVNCTISRPLGLLQNVHFKKADIIAIINPGASVPNGPLRQPTTLHLFPSFRDLRLAKRLRHIRSRRQEELAEDGLAARMGGSGGEEMSTEFFLVPRSSSPLPPRLYTASSGGSGAGGGPSAVPIVPATGYLRNDSWVLPLLIFSAVTMLLIALFEAFVVLKTYRTTPSRRHLFLGQMLLLGLFLCSIVSALLTAQPTVLTCAAVRLGAGLAYVVVFSTLLVKCVFLISLNGGVYLPAPYQALLLFFAVLIQIVIGVQWLINSPPRVIQVGGIQQCSTPYQHILVSLVYAVFLISVVGVLALKCRGIRDNYREATFIGLATACVIPVWLGWALCGLVVVERNRDACLAFGLSGSALVVFLVMFMPKGRQLAAMGKQGVYLDDRDDKMSSISRPASPSFFHFKPATVKQPVISTFDRVALVAPPPSYGHHYYPYCYFPRPLPGASALDTSMYTTVDRTLSTNPNVFFHRSGIHPGMMY</sequence>
<evidence type="ECO:0000256" key="3">
    <source>
        <dbReference type="ARBA" id="ARBA00022989"/>
    </source>
</evidence>
<name>A0A6H5GNC5_9HEMI</name>
<dbReference type="GO" id="GO:0016020">
    <property type="term" value="C:membrane"/>
    <property type="evidence" value="ECO:0007669"/>
    <property type="project" value="UniProtKB-SubCell"/>
</dbReference>
<evidence type="ECO:0000256" key="1">
    <source>
        <dbReference type="ARBA" id="ARBA00004141"/>
    </source>
</evidence>
<feature type="transmembrane region" description="Helical" evidence="6">
    <location>
        <begin position="357"/>
        <end position="378"/>
    </location>
</feature>
<evidence type="ECO:0000256" key="2">
    <source>
        <dbReference type="ARBA" id="ARBA00022692"/>
    </source>
</evidence>
<dbReference type="Proteomes" id="UP000479000">
    <property type="component" value="Unassembled WGS sequence"/>
</dbReference>
<proteinExistence type="predicted"/>
<dbReference type="Pfam" id="PF00003">
    <property type="entry name" value="7tm_3"/>
    <property type="match status" value="1"/>
</dbReference>
<dbReference type="InterPro" id="IPR017978">
    <property type="entry name" value="GPCR_3_C"/>
</dbReference>
<protein>
    <recommendedName>
        <fullName evidence="7">G-protein coupled receptors family 3 profile domain-containing protein</fullName>
    </recommendedName>
</protein>
<keyword evidence="5" id="KW-0325">Glycoprotein</keyword>
<dbReference type="EMBL" id="CADCXU010015106">
    <property type="protein sequence ID" value="CAB0004578.1"/>
    <property type="molecule type" value="Genomic_DNA"/>
</dbReference>
<dbReference type="PANTHER" id="PTHR24060">
    <property type="entry name" value="METABOTROPIC GLUTAMATE RECEPTOR"/>
    <property type="match status" value="1"/>
</dbReference>
<feature type="transmembrane region" description="Helical" evidence="6">
    <location>
        <begin position="249"/>
        <end position="271"/>
    </location>
</feature>
<keyword evidence="4 6" id="KW-0472">Membrane</keyword>
<dbReference type="AlphaFoldDB" id="A0A6H5GNC5"/>
<dbReference type="CDD" id="cd13953">
    <property type="entry name" value="7tm_classC_mGluR-like"/>
    <property type="match status" value="1"/>
</dbReference>
<dbReference type="PROSITE" id="PS50259">
    <property type="entry name" value="G_PROTEIN_RECEP_F3_4"/>
    <property type="match status" value="1"/>
</dbReference>
<dbReference type="InterPro" id="IPR050726">
    <property type="entry name" value="mGluR"/>
</dbReference>
<evidence type="ECO:0000313" key="9">
    <source>
        <dbReference type="Proteomes" id="UP000479000"/>
    </source>
</evidence>
<accession>A0A6H5GNC5</accession>
<keyword evidence="2 6" id="KW-0812">Transmembrane</keyword>
<feature type="transmembrane region" description="Helical" evidence="6">
    <location>
        <begin position="421"/>
        <end position="441"/>
    </location>
</feature>
<keyword evidence="9" id="KW-1185">Reference proteome</keyword>
<evidence type="ECO:0000256" key="4">
    <source>
        <dbReference type="ARBA" id="ARBA00023136"/>
    </source>
</evidence>
<evidence type="ECO:0000256" key="6">
    <source>
        <dbReference type="SAM" id="Phobius"/>
    </source>
</evidence>
<feature type="transmembrane region" description="Helical" evidence="6">
    <location>
        <begin position="213"/>
        <end position="237"/>
    </location>
</feature>
<feature type="transmembrane region" description="Helical" evidence="6">
    <location>
        <begin position="283"/>
        <end position="306"/>
    </location>
</feature>